<reference evidence="2 3" key="1">
    <citation type="submission" date="2023-04" db="EMBL/GenBank/DDBJ databases">
        <title>Nanopore sequencing of Janthinobacterium from water.</title>
        <authorList>
            <person name="Ciuchcinski K."/>
            <person name="Rokowska A."/>
            <person name="Dziewit L."/>
        </authorList>
    </citation>
    <scope>NUCLEOTIDE SEQUENCE [LARGE SCALE GENOMIC DNA]</scope>
    <source>
        <strain evidence="2 3">DEMB2</strain>
    </source>
</reference>
<keyword evidence="1" id="KW-0732">Signal</keyword>
<dbReference type="RefSeq" id="WP_278318565.1">
    <property type="nucleotide sequence ID" value="NZ_CP121464.1"/>
</dbReference>
<evidence type="ECO:0000313" key="3">
    <source>
        <dbReference type="Proteomes" id="UP001219584"/>
    </source>
</evidence>
<evidence type="ECO:0008006" key="4">
    <source>
        <dbReference type="Google" id="ProtNLM"/>
    </source>
</evidence>
<evidence type="ECO:0000313" key="2">
    <source>
        <dbReference type="EMBL" id="WFR81935.1"/>
    </source>
</evidence>
<gene>
    <name evidence="2" type="ORF">P9875_12575</name>
</gene>
<proteinExistence type="predicted"/>
<sequence>MASISVMVAGCRAISGAAAAVRGASLFFSSPPFSNFPIQPILFFQPYLHHYRDIRPAILLDDSRAGAAGVTGVVHLPQSVTVALSQLPCFAR</sequence>
<feature type="signal peptide" evidence="1">
    <location>
        <begin position="1"/>
        <end position="19"/>
    </location>
</feature>
<dbReference type="Proteomes" id="UP001219584">
    <property type="component" value="Chromosome"/>
</dbReference>
<accession>A0ABY8ICT9</accession>
<feature type="chain" id="PRO_5045190411" description="Secreted protein" evidence="1">
    <location>
        <begin position="20"/>
        <end position="92"/>
    </location>
</feature>
<protein>
    <recommendedName>
        <fullName evidence="4">Secreted protein</fullName>
    </recommendedName>
</protein>
<keyword evidence="3" id="KW-1185">Reference proteome</keyword>
<evidence type="ECO:0000256" key="1">
    <source>
        <dbReference type="SAM" id="SignalP"/>
    </source>
</evidence>
<dbReference type="EMBL" id="CP121464">
    <property type="protein sequence ID" value="WFR81935.1"/>
    <property type="molecule type" value="Genomic_DNA"/>
</dbReference>
<name>A0ABY8ICT9_9BURK</name>
<organism evidence="2 3">
    <name type="scientific">Janthinobacterium rivuli</name>
    <dbReference type="NCBI Taxonomy" id="2751478"/>
    <lineage>
        <taxon>Bacteria</taxon>
        <taxon>Pseudomonadati</taxon>
        <taxon>Pseudomonadota</taxon>
        <taxon>Betaproteobacteria</taxon>
        <taxon>Burkholderiales</taxon>
        <taxon>Oxalobacteraceae</taxon>
        <taxon>Janthinobacterium</taxon>
    </lineage>
</organism>